<organism evidence="3 4">
    <name type="scientific">Peteryoungia aggregata LMG 23059</name>
    <dbReference type="NCBI Taxonomy" id="1368425"/>
    <lineage>
        <taxon>Bacteria</taxon>
        <taxon>Pseudomonadati</taxon>
        <taxon>Pseudomonadota</taxon>
        <taxon>Alphaproteobacteria</taxon>
        <taxon>Hyphomicrobiales</taxon>
        <taxon>Rhizobiaceae</taxon>
        <taxon>Peteryoungia</taxon>
    </lineage>
</organism>
<reference evidence="3 4" key="1">
    <citation type="submission" date="2023-07" db="EMBL/GenBank/DDBJ databases">
        <title>Genomic Encyclopedia of Type Strains, Phase IV (KMG-IV): sequencing the most valuable type-strain genomes for metagenomic binning, comparative biology and taxonomic classification.</title>
        <authorList>
            <person name="Goeker M."/>
        </authorList>
    </citation>
    <scope>NUCLEOTIDE SEQUENCE [LARGE SCALE GENOMIC DNA]</scope>
    <source>
        <strain evidence="3 4">DSM 1111</strain>
    </source>
</reference>
<comment type="caution">
    <text evidence="3">The sequence shown here is derived from an EMBL/GenBank/DDBJ whole genome shotgun (WGS) entry which is preliminary data.</text>
</comment>
<feature type="compositionally biased region" description="Basic and acidic residues" evidence="1">
    <location>
        <begin position="1"/>
        <end position="16"/>
    </location>
</feature>
<keyword evidence="4" id="KW-1185">Reference proteome</keyword>
<dbReference type="Pfam" id="PF18557">
    <property type="entry name" value="NepR"/>
    <property type="match status" value="1"/>
</dbReference>
<evidence type="ECO:0000313" key="4">
    <source>
        <dbReference type="Proteomes" id="UP001238496"/>
    </source>
</evidence>
<gene>
    <name evidence="3" type="ORF">J2045_000269</name>
</gene>
<accession>A0ABU0G2T0</accession>
<dbReference type="RefSeq" id="WP_166598814.1">
    <property type="nucleotide sequence ID" value="NZ_JAUSUW010000001.1"/>
</dbReference>
<name>A0ABU0G2T0_9HYPH</name>
<evidence type="ECO:0000259" key="2">
    <source>
        <dbReference type="Pfam" id="PF18557"/>
    </source>
</evidence>
<dbReference type="InterPro" id="IPR041649">
    <property type="entry name" value="NepR"/>
</dbReference>
<evidence type="ECO:0000256" key="1">
    <source>
        <dbReference type="SAM" id="MobiDB-lite"/>
    </source>
</evidence>
<feature type="domain" description="Anti-sigma factor NepR" evidence="2">
    <location>
        <begin position="24"/>
        <end position="57"/>
    </location>
</feature>
<dbReference type="EMBL" id="JAUSUW010000001">
    <property type="protein sequence ID" value="MDQ0419259.1"/>
    <property type="molecule type" value="Genomic_DNA"/>
</dbReference>
<protein>
    <recommendedName>
        <fullName evidence="2">Anti-sigma factor NepR domain-containing protein</fullName>
    </recommendedName>
</protein>
<feature type="region of interest" description="Disordered" evidence="1">
    <location>
        <begin position="1"/>
        <end position="22"/>
    </location>
</feature>
<proteinExistence type="predicted"/>
<sequence length="62" mass="6951">MAEGPPDKPRTKKPSDAGRQNSHALIASKLRGYYDSIIDEGTPPHLLELLERLHEAETQSRK</sequence>
<dbReference type="Proteomes" id="UP001238496">
    <property type="component" value="Unassembled WGS sequence"/>
</dbReference>
<evidence type="ECO:0000313" key="3">
    <source>
        <dbReference type="EMBL" id="MDQ0419259.1"/>
    </source>
</evidence>